<name>Q2IPE9_ANADE</name>
<dbReference type="EMBL" id="CP000251">
    <property type="protein sequence ID" value="ABC80681.1"/>
    <property type="molecule type" value="Genomic_DNA"/>
</dbReference>
<keyword evidence="1" id="KW-0812">Transmembrane</keyword>
<feature type="transmembrane region" description="Helical" evidence="1">
    <location>
        <begin position="83"/>
        <end position="103"/>
    </location>
</feature>
<dbReference type="RefSeq" id="WP_011419964.1">
    <property type="nucleotide sequence ID" value="NC_007760.1"/>
</dbReference>
<feature type="transmembrane region" description="Helical" evidence="1">
    <location>
        <begin position="143"/>
        <end position="164"/>
    </location>
</feature>
<evidence type="ECO:0000256" key="1">
    <source>
        <dbReference type="SAM" id="Phobius"/>
    </source>
</evidence>
<keyword evidence="1" id="KW-0472">Membrane</keyword>
<dbReference type="KEGG" id="ade:Adeh_0906"/>
<accession>Q2IPE9</accession>
<evidence type="ECO:0000313" key="3">
    <source>
        <dbReference type="Proteomes" id="UP000001935"/>
    </source>
</evidence>
<protein>
    <submittedName>
        <fullName evidence="2">Uncharacterized protein</fullName>
    </submittedName>
</protein>
<proteinExistence type="predicted"/>
<organism evidence="2 3">
    <name type="scientific">Anaeromyxobacter dehalogenans (strain 2CP-C)</name>
    <dbReference type="NCBI Taxonomy" id="290397"/>
    <lineage>
        <taxon>Bacteria</taxon>
        <taxon>Pseudomonadati</taxon>
        <taxon>Myxococcota</taxon>
        <taxon>Myxococcia</taxon>
        <taxon>Myxococcales</taxon>
        <taxon>Cystobacterineae</taxon>
        <taxon>Anaeromyxobacteraceae</taxon>
        <taxon>Anaeromyxobacter</taxon>
    </lineage>
</organism>
<feature type="transmembrane region" description="Helical" evidence="1">
    <location>
        <begin position="50"/>
        <end position="71"/>
    </location>
</feature>
<evidence type="ECO:0000313" key="2">
    <source>
        <dbReference type="EMBL" id="ABC80681.1"/>
    </source>
</evidence>
<keyword evidence="1" id="KW-1133">Transmembrane helix</keyword>
<reference evidence="2" key="1">
    <citation type="submission" date="2006-01" db="EMBL/GenBank/DDBJ databases">
        <title>Complete sequence of Anaeromyxobacter dehalogenans 2CP-C.</title>
        <authorList>
            <consortium name="US DOE Joint Genome Institute"/>
            <person name="Copeland A."/>
            <person name="Lucas S."/>
            <person name="Lapidus A."/>
            <person name="Barry K."/>
            <person name="Detter J.C."/>
            <person name="Glavina T."/>
            <person name="Hammon N."/>
            <person name="Israni S."/>
            <person name="Pitluck S."/>
            <person name="Brettin T."/>
            <person name="Bruce D."/>
            <person name="Han C."/>
            <person name="Tapia R."/>
            <person name="Gilna P."/>
            <person name="Kiss H."/>
            <person name="Schmutz J."/>
            <person name="Larimer F."/>
            <person name="Land M."/>
            <person name="Kyrpides N."/>
            <person name="Anderson I."/>
            <person name="Sanford R.A."/>
            <person name="Ritalahti K.M."/>
            <person name="Thomas H.S."/>
            <person name="Kirby J.R."/>
            <person name="Zhulin I.B."/>
            <person name="Loeffler F.E."/>
            <person name="Richardson P."/>
        </authorList>
    </citation>
    <scope>NUCLEOTIDE SEQUENCE</scope>
    <source>
        <strain evidence="2">2CP-C</strain>
    </source>
</reference>
<dbReference type="HOGENOM" id="CLU_929522_0_0_7"/>
<dbReference type="OrthoDB" id="9933698at2"/>
<dbReference type="AlphaFoldDB" id="Q2IPE9"/>
<dbReference type="STRING" id="290397.Adeh_0906"/>
<gene>
    <name evidence="2" type="ordered locus">Adeh_0906</name>
</gene>
<dbReference type="Proteomes" id="UP000001935">
    <property type="component" value="Chromosome"/>
</dbReference>
<sequence length="306" mass="31981">MSEAGVAGAADRAAAVPAADAGRLERARWAAGEVLRAARLLADDAALRRAALLPTALTAAGCAVFAALTVAGDAADGAVTGPGALHVFTVTFVGLASMPPTLLQRQWMRVALEARRALGLPAGEDPFAGQRWPRMVLREWVKALRQAVVVSAGLFPVAIVLAMLPGKLATVAMGAAWAFYWVLVDAFELPLEAIPGPRRGADTPWYARALQRLGGALWLLRPFRWAGRLLARLTRPWAEEVQFTERHPWETAGFGVAVGAVLAIPGVGFFFRSIAIVAATALDARLEGDGAAAGAQAPPSPGSSAT</sequence>